<proteinExistence type="predicted"/>
<protein>
    <submittedName>
        <fullName evidence="1">Exopolysaccharide synthesis protein</fullName>
    </submittedName>
</protein>
<organism evidence="1 2">
    <name type="scientific">Stenotrophomonas acidaminiphila</name>
    <dbReference type="NCBI Taxonomy" id="128780"/>
    <lineage>
        <taxon>Bacteria</taxon>
        <taxon>Pseudomonadati</taxon>
        <taxon>Pseudomonadota</taxon>
        <taxon>Gammaproteobacteria</taxon>
        <taxon>Lysobacterales</taxon>
        <taxon>Lysobacteraceae</taxon>
        <taxon>Stenotrophomonas</taxon>
    </lineage>
</organism>
<sequence>MTPPAEPQDGGPEGGGGPAPGAYRNEGIRTLLSMFEHGDPEEQQPLGRILQGLQESAFGVFLFIAILPAFIPVPGIGGAVSGPLVLLIGLQMMAGLSRPWVPGFIARRGPRRGTMHRFLGRIDRPLRRLDRMLKPRLSALVWPLPARVFTGLLLVMTGVLLSLPIPLTNYLFGFQLLLFALALIERDGALMLFNWIAALAACLFFGLGSGQLVSHSIDLFQRWTS</sequence>
<dbReference type="InterPro" id="IPR010331">
    <property type="entry name" value="ExoD"/>
</dbReference>
<gene>
    <name evidence="1" type="primary">exoD</name>
    <name evidence="1" type="ORF">AOT14_14480</name>
</gene>
<keyword evidence="2" id="KW-1185">Reference proteome</keyword>
<dbReference type="KEGG" id="sacz:AOT14_14480"/>
<dbReference type="Proteomes" id="UP000061010">
    <property type="component" value="Chromosome"/>
</dbReference>
<accession>A0A0R0DP44</accession>
<dbReference type="AlphaFoldDB" id="A0A0R0DP44"/>
<dbReference type="RefSeq" id="WP_054664719.1">
    <property type="nucleotide sequence ID" value="NZ_CP043570.1"/>
</dbReference>
<dbReference type="Pfam" id="PF06055">
    <property type="entry name" value="ExoD"/>
    <property type="match status" value="1"/>
</dbReference>
<evidence type="ECO:0000313" key="2">
    <source>
        <dbReference type="Proteomes" id="UP000061010"/>
    </source>
</evidence>
<dbReference type="PANTHER" id="PTHR41795">
    <property type="entry name" value="EXOPOLYSACCHARIDE SYNTHESIS PROTEIN"/>
    <property type="match status" value="1"/>
</dbReference>
<dbReference type="PATRIC" id="fig|128780.6.peg.1457"/>
<evidence type="ECO:0000313" key="1">
    <source>
        <dbReference type="EMBL" id="ALJ27847.1"/>
    </source>
</evidence>
<dbReference type="PANTHER" id="PTHR41795:SF1">
    <property type="entry name" value="EXOPOLYSACCHARIDE SYNTHESIS PROTEIN"/>
    <property type="match status" value="1"/>
</dbReference>
<name>A0A0R0DP44_9GAMM</name>
<dbReference type="OrthoDB" id="5966050at2"/>
<reference evidence="1 2" key="1">
    <citation type="journal article" date="2015" name="Genome Announc.">
        <title>Complete Genome Sequencing of Stenotrophomonas acidaminiphila ZAC14D2_NAIMI4_2, a Multidrug-Resistant Strain Isolated from Sediments of a Polluted River in Mexico, Uncovers New Antibiotic Resistance Genes and a Novel Class-II Lasso Peptide Biosynthesis Gene Cluster.</title>
        <authorList>
            <person name="Vinuesa P."/>
            <person name="Ochoa-Sanchez L.E."/>
        </authorList>
    </citation>
    <scope>NUCLEOTIDE SEQUENCE [LARGE SCALE GENOMIC DNA]</scope>
    <source>
        <strain evidence="1 2">ZAC14D2_NAIMI4_2</strain>
    </source>
</reference>
<dbReference type="EMBL" id="CP012900">
    <property type="protein sequence ID" value="ALJ27847.1"/>
    <property type="molecule type" value="Genomic_DNA"/>
</dbReference>